<dbReference type="AlphaFoldDB" id="A0A9Q1QKY2"/>
<dbReference type="GO" id="GO:0005737">
    <property type="term" value="C:cytoplasm"/>
    <property type="evidence" value="ECO:0007669"/>
    <property type="project" value="UniProtKB-SubCell"/>
</dbReference>
<dbReference type="SUPFAM" id="SSF159065">
    <property type="entry name" value="Dom34/Pelota N-terminal domain-like"/>
    <property type="match status" value="1"/>
</dbReference>
<evidence type="ECO:0000313" key="8">
    <source>
        <dbReference type="Proteomes" id="UP001153076"/>
    </source>
</evidence>
<evidence type="ECO:0000256" key="1">
    <source>
        <dbReference type="ARBA" id="ARBA00001968"/>
    </source>
</evidence>
<dbReference type="PANTHER" id="PTHR10853">
    <property type="entry name" value="PELOTA"/>
    <property type="match status" value="1"/>
</dbReference>
<dbReference type="Pfam" id="PF03465">
    <property type="entry name" value="eRF1_3"/>
    <property type="match status" value="1"/>
</dbReference>
<dbReference type="InterPro" id="IPR038069">
    <property type="entry name" value="Pelota/DOM34_N"/>
</dbReference>
<keyword evidence="4" id="KW-0963">Cytoplasm</keyword>
<dbReference type="SUPFAM" id="SSF55315">
    <property type="entry name" value="L30e-like"/>
    <property type="match status" value="1"/>
</dbReference>
<gene>
    <name evidence="7" type="ORF">Cgig2_015943</name>
</gene>
<dbReference type="Gene3D" id="2.30.30.870">
    <property type="entry name" value="Pelota, domain A"/>
    <property type="match status" value="1"/>
</dbReference>
<dbReference type="GO" id="GO:0070966">
    <property type="term" value="P:nuclear-transcribed mRNA catabolic process, no-go decay"/>
    <property type="evidence" value="ECO:0007669"/>
    <property type="project" value="InterPro"/>
</dbReference>
<protein>
    <recommendedName>
        <fullName evidence="6">eRF1/Pelota-like N-terminal domain-containing protein</fullName>
    </recommendedName>
</protein>
<feature type="domain" description="eRF1/Pelota-like N-terminal" evidence="6">
    <location>
        <begin position="1"/>
        <end position="132"/>
    </location>
</feature>
<evidence type="ECO:0000256" key="3">
    <source>
        <dbReference type="ARBA" id="ARBA00009504"/>
    </source>
</evidence>
<dbReference type="InterPro" id="IPR058547">
    <property type="entry name" value="Pelota_N"/>
</dbReference>
<dbReference type="GO" id="GO:0046872">
    <property type="term" value="F:metal ion binding"/>
    <property type="evidence" value="ECO:0007669"/>
    <property type="project" value="UniProtKB-KW"/>
</dbReference>
<dbReference type="GO" id="GO:0070651">
    <property type="term" value="P:nonfunctional rRNA decay"/>
    <property type="evidence" value="ECO:0007669"/>
    <property type="project" value="TreeGrafter"/>
</dbReference>
<dbReference type="InterPro" id="IPR042226">
    <property type="entry name" value="eFR1_2_sf"/>
</dbReference>
<dbReference type="OrthoDB" id="10249111at2759"/>
<dbReference type="GO" id="GO:0032790">
    <property type="term" value="P:ribosome disassembly"/>
    <property type="evidence" value="ECO:0007669"/>
    <property type="project" value="TreeGrafter"/>
</dbReference>
<sequence length="347" mass="38611">MRVIEGPKLQIYQPGAITIIPEEQDDLWILSNLILPNDVVCAETSRKVHPSGTGSGGKNPVRVRFTMEVKITGVDYDNGSSSITVSGKIITNKSYVTAGAFHTLELVKGKAFELKKKSWDSISIENLKEGCNKKSGCDLVVLLINPGLAHLYMVGKSMTNSKIWGKKVYPSKFFERVFNALVKNVDFSVLHCMVIAGPGSTKDQFRQFYFHKHVGEVLDDPRAMSLIKDTKSATELRAMKELNEMMLFHHDKACYGPKSVDFASELMAIETLLITDDMFRNVDSALRKKYIGPVDSVKRSGGKVLVLSSMHVSGEQLTQLTGIAAILRFPVPDIDELELRIRARPYV</sequence>
<dbReference type="FunFam" id="3.30.1330.30:FF:000008">
    <property type="entry name" value="Protein pelota homolog"/>
    <property type="match status" value="1"/>
</dbReference>
<dbReference type="Gene3D" id="3.30.420.60">
    <property type="entry name" value="eRF1 domain 2"/>
    <property type="match status" value="1"/>
</dbReference>
<evidence type="ECO:0000313" key="7">
    <source>
        <dbReference type="EMBL" id="KAJ8446172.1"/>
    </source>
</evidence>
<dbReference type="InterPro" id="IPR004405">
    <property type="entry name" value="TF_pelota"/>
</dbReference>
<evidence type="ECO:0000259" key="6">
    <source>
        <dbReference type="SMART" id="SM01194"/>
    </source>
</evidence>
<dbReference type="Gene3D" id="3.30.1330.30">
    <property type="match status" value="1"/>
</dbReference>
<dbReference type="InterPro" id="IPR005142">
    <property type="entry name" value="eRF1_3"/>
</dbReference>
<evidence type="ECO:0000256" key="4">
    <source>
        <dbReference type="ARBA" id="ARBA00022490"/>
    </source>
</evidence>
<accession>A0A9Q1QKY2</accession>
<comment type="cofactor">
    <cofactor evidence="1">
        <name>a divalent metal cation</name>
        <dbReference type="ChEBI" id="CHEBI:60240"/>
    </cofactor>
</comment>
<dbReference type="SUPFAM" id="SSF53137">
    <property type="entry name" value="Translational machinery components"/>
    <property type="match status" value="1"/>
</dbReference>
<dbReference type="InterPro" id="IPR005140">
    <property type="entry name" value="eRF1_Pelota-like_N"/>
</dbReference>
<name>A0A9Q1QKY2_9CARY</name>
<keyword evidence="8" id="KW-1185">Reference proteome</keyword>
<dbReference type="InterPro" id="IPR029064">
    <property type="entry name" value="Ribosomal_eL30-like_sf"/>
</dbReference>
<comment type="caution">
    <text evidence="7">The sequence shown here is derived from an EMBL/GenBank/DDBJ whole genome shotgun (WGS) entry which is preliminary data.</text>
</comment>
<evidence type="ECO:0000256" key="2">
    <source>
        <dbReference type="ARBA" id="ARBA00004496"/>
    </source>
</evidence>
<reference evidence="7" key="1">
    <citation type="submission" date="2022-04" db="EMBL/GenBank/DDBJ databases">
        <title>Carnegiea gigantea Genome sequencing and assembly v2.</title>
        <authorList>
            <person name="Copetti D."/>
            <person name="Sanderson M.J."/>
            <person name="Burquez A."/>
            <person name="Wojciechowski M.F."/>
        </authorList>
    </citation>
    <scope>NUCLEOTIDE SEQUENCE</scope>
    <source>
        <strain evidence="7">SGP5-SGP5p</strain>
        <tissue evidence="7">Aerial part</tissue>
    </source>
</reference>
<dbReference type="Proteomes" id="UP001153076">
    <property type="component" value="Unassembled WGS sequence"/>
</dbReference>
<comment type="similarity">
    <text evidence="3">Belongs to the eukaryotic release factor 1 family. Pelota subfamily.</text>
</comment>
<proteinExistence type="inferred from homology"/>
<dbReference type="EMBL" id="JAKOGI010000058">
    <property type="protein sequence ID" value="KAJ8446172.1"/>
    <property type="molecule type" value="Genomic_DNA"/>
</dbReference>
<comment type="subcellular location">
    <subcellularLocation>
        <location evidence="2">Cytoplasm</location>
    </subcellularLocation>
</comment>
<dbReference type="GO" id="GO:0071025">
    <property type="term" value="P:RNA surveillance"/>
    <property type="evidence" value="ECO:0007669"/>
    <property type="project" value="InterPro"/>
</dbReference>
<dbReference type="PANTHER" id="PTHR10853:SF3">
    <property type="entry name" value="EUKARYOTIC RELEASE FACTOR 1 (ERF1) FAMILY PROTEIN"/>
    <property type="match status" value="1"/>
</dbReference>
<dbReference type="GO" id="GO:0070481">
    <property type="term" value="P:nuclear-transcribed mRNA catabolic process, non-stop decay"/>
    <property type="evidence" value="ECO:0007669"/>
    <property type="project" value="InterPro"/>
</dbReference>
<evidence type="ECO:0000256" key="5">
    <source>
        <dbReference type="ARBA" id="ARBA00022723"/>
    </source>
</evidence>
<dbReference type="SMART" id="SM01194">
    <property type="entry name" value="eRF1_1"/>
    <property type="match status" value="1"/>
</dbReference>
<organism evidence="7 8">
    <name type="scientific">Carnegiea gigantea</name>
    <dbReference type="NCBI Taxonomy" id="171969"/>
    <lineage>
        <taxon>Eukaryota</taxon>
        <taxon>Viridiplantae</taxon>
        <taxon>Streptophyta</taxon>
        <taxon>Embryophyta</taxon>
        <taxon>Tracheophyta</taxon>
        <taxon>Spermatophyta</taxon>
        <taxon>Magnoliopsida</taxon>
        <taxon>eudicotyledons</taxon>
        <taxon>Gunneridae</taxon>
        <taxon>Pentapetalae</taxon>
        <taxon>Caryophyllales</taxon>
        <taxon>Cactineae</taxon>
        <taxon>Cactaceae</taxon>
        <taxon>Cactoideae</taxon>
        <taxon>Echinocereeae</taxon>
        <taxon>Carnegiea</taxon>
    </lineage>
</organism>
<keyword evidence="5" id="KW-0479">Metal-binding</keyword>
<dbReference type="Pfam" id="PF26356">
    <property type="entry name" value="Pelota_N"/>
    <property type="match status" value="1"/>
</dbReference>
<dbReference type="FunFam" id="2.30.30.870:FF:000001">
    <property type="entry name" value="Protein pelota homolog"/>
    <property type="match status" value="1"/>
</dbReference>